<dbReference type="Proteomes" id="UP000799440">
    <property type="component" value="Unassembled WGS sequence"/>
</dbReference>
<reference evidence="2" key="1">
    <citation type="journal article" date="2020" name="Stud. Mycol.">
        <title>101 Dothideomycetes genomes: a test case for predicting lifestyles and emergence of pathogens.</title>
        <authorList>
            <person name="Haridas S."/>
            <person name="Albert R."/>
            <person name="Binder M."/>
            <person name="Bloem J."/>
            <person name="Labutti K."/>
            <person name="Salamov A."/>
            <person name="Andreopoulos B."/>
            <person name="Baker S."/>
            <person name="Barry K."/>
            <person name="Bills G."/>
            <person name="Bluhm B."/>
            <person name="Cannon C."/>
            <person name="Castanera R."/>
            <person name="Culley D."/>
            <person name="Daum C."/>
            <person name="Ezra D."/>
            <person name="Gonzalez J."/>
            <person name="Henrissat B."/>
            <person name="Kuo A."/>
            <person name="Liang C."/>
            <person name="Lipzen A."/>
            <person name="Lutzoni F."/>
            <person name="Magnuson J."/>
            <person name="Mondo S."/>
            <person name="Nolan M."/>
            <person name="Ohm R."/>
            <person name="Pangilinan J."/>
            <person name="Park H.-J."/>
            <person name="Ramirez L."/>
            <person name="Alfaro M."/>
            <person name="Sun H."/>
            <person name="Tritt A."/>
            <person name="Yoshinaga Y."/>
            <person name="Zwiers L.-H."/>
            <person name="Turgeon B."/>
            <person name="Goodwin S."/>
            <person name="Spatafora J."/>
            <person name="Crous P."/>
            <person name="Grigoriev I."/>
        </authorList>
    </citation>
    <scope>NUCLEOTIDE SEQUENCE</scope>
    <source>
        <strain evidence="2">CBS 119925</strain>
    </source>
</reference>
<feature type="coiled-coil region" evidence="1">
    <location>
        <begin position="1"/>
        <end position="42"/>
    </location>
</feature>
<feature type="coiled-coil region" evidence="1">
    <location>
        <begin position="140"/>
        <end position="181"/>
    </location>
</feature>
<protein>
    <submittedName>
        <fullName evidence="2">Uncharacterized protein</fullName>
    </submittedName>
</protein>
<sequence>MRESRESLEGIKKKCEEQKKKIEHLERKVRILKNEVDSEKWRADALAEQNKILSLEVRVKTAHVNALKIQNQRLKESGDVKGLEEGDLADKKALEALFHSARSMIHQCRLGGMSSDEVVEKQQRLTHTVLELVDTAIIHLDEKSERNRGQAEKLHKAENDLATLERKRTEEKSEQENCKELDNCYTRGYLEELGWYLGDPEAWLKKAVHGSIPSVVSGGGSGRTRRMRVSSAIRSTKSRYPTIISGS</sequence>
<keyword evidence="3" id="KW-1185">Reference proteome</keyword>
<accession>A0A6A6VCP1</accession>
<gene>
    <name evidence="2" type="ORF">M011DRAFT_485823</name>
</gene>
<keyword evidence="1" id="KW-0175">Coiled coil</keyword>
<name>A0A6A6VCP1_9PLEO</name>
<proteinExistence type="predicted"/>
<dbReference type="EMBL" id="MU006570">
    <property type="protein sequence ID" value="KAF2747923.1"/>
    <property type="molecule type" value="Genomic_DNA"/>
</dbReference>
<evidence type="ECO:0000256" key="1">
    <source>
        <dbReference type="SAM" id="Coils"/>
    </source>
</evidence>
<organism evidence="2 3">
    <name type="scientific">Sporormia fimetaria CBS 119925</name>
    <dbReference type="NCBI Taxonomy" id="1340428"/>
    <lineage>
        <taxon>Eukaryota</taxon>
        <taxon>Fungi</taxon>
        <taxon>Dikarya</taxon>
        <taxon>Ascomycota</taxon>
        <taxon>Pezizomycotina</taxon>
        <taxon>Dothideomycetes</taxon>
        <taxon>Pleosporomycetidae</taxon>
        <taxon>Pleosporales</taxon>
        <taxon>Sporormiaceae</taxon>
        <taxon>Sporormia</taxon>
    </lineage>
</organism>
<evidence type="ECO:0000313" key="3">
    <source>
        <dbReference type="Proteomes" id="UP000799440"/>
    </source>
</evidence>
<evidence type="ECO:0000313" key="2">
    <source>
        <dbReference type="EMBL" id="KAF2747923.1"/>
    </source>
</evidence>
<dbReference type="AlphaFoldDB" id="A0A6A6VCP1"/>